<evidence type="ECO:0000256" key="1">
    <source>
        <dbReference type="SAM" id="MobiDB-lite"/>
    </source>
</evidence>
<dbReference type="Proteomes" id="UP001521116">
    <property type="component" value="Unassembled WGS sequence"/>
</dbReference>
<dbReference type="EMBL" id="JAJVDC020000083">
    <property type="protein sequence ID" value="KAL1626402.1"/>
    <property type="molecule type" value="Genomic_DNA"/>
</dbReference>
<dbReference type="PANTHER" id="PTHR39598:SF1">
    <property type="entry name" value="AUSTINOID BIOSYNTHESIS CLUSTERS PROTEIN F-RELATED"/>
    <property type="match status" value="1"/>
</dbReference>
<accession>A0ABR3SPL2</accession>
<feature type="compositionally biased region" description="Low complexity" evidence="1">
    <location>
        <begin position="21"/>
        <end position="35"/>
    </location>
</feature>
<dbReference type="InterPro" id="IPR050977">
    <property type="entry name" value="Fungal_Meroterpenoid_Isomerase"/>
</dbReference>
<evidence type="ECO:0008006" key="4">
    <source>
        <dbReference type="Google" id="ProtNLM"/>
    </source>
</evidence>
<proteinExistence type="predicted"/>
<comment type="caution">
    <text evidence="2">The sequence shown here is derived from an EMBL/GenBank/DDBJ whole genome shotgun (WGS) entry which is preliminary data.</text>
</comment>
<feature type="region of interest" description="Disordered" evidence="1">
    <location>
        <begin position="1"/>
        <end position="45"/>
    </location>
</feature>
<name>A0ABR3SPL2_9PEZI</name>
<protein>
    <recommendedName>
        <fullName evidence="4">SnoaL-like domain-containing protein</fullName>
    </recommendedName>
</protein>
<keyword evidence="3" id="KW-1185">Reference proteome</keyword>
<dbReference type="PANTHER" id="PTHR39598">
    <property type="entry name" value="AUSTINOL SYNTHESIS PROTEIN F-RELATED"/>
    <property type="match status" value="1"/>
</dbReference>
<reference evidence="2 3" key="1">
    <citation type="submission" date="2024-02" db="EMBL/GenBank/DDBJ databases">
        <title>De novo assembly and annotation of 12 fungi associated with fruit tree decline syndrome in Ontario, Canada.</title>
        <authorList>
            <person name="Sulman M."/>
            <person name="Ellouze W."/>
            <person name="Ilyukhin E."/>
        </authorList>
    </citation>
    <scope>NUCLEOTIDE SEQUENCE [LARGE SCALE GENOMIC DNA]</scope>
    <source>
        <strain evidence="2 3">M1-105</strain>
    </source>
</reference>
<gene>
    <name evidence="2" type="ORF">SLS56_006900</name>
</gene>
<organism evidence="2 3">
    <name type="scientific">Neofusicoccum ribis</name>
    <dbReference type="NCBI Taxonomy" id="45134"/>
    <lineage>
        <taxon>Eukaryota</taxon>
        <taxon>Fungi</taxon>
        <taxon>Dikarya</taxon>
        <taxon>Ascomycota</taxon>
        <taxon>Pezizomycotina</taxon>
        <taxon>Dothideomycetes</taxon>
        <taxon>Dothideomycetes incertae sedis</taxon>
        <taxon>Botryosphaeriales</taxon>
        <taxon>Botryosphaeriaceae</taxon>
        <taxon>Neofusicoccum</taxon>
    </lineage>
</organism>
<evidence type="ECO:0000313" key="2">
    <source>
        <dbReference type="EMBL" id="KAL1626402.1"/>
    </source>
</evidence>
<sequence length="184" mass="20163">MAPPSSKRNPWSLVSDRYDSSRGSSSGSGSSAGNGDQPPASTGSRQRASALEIVAAFNRNNIDAQTVASFRAPGFLREVLPASLNQPPQDAHAFQRTLNMYRAVFRHYCLDVREVVDDVPSRKVCLWLTARADTVAGKYVCDMVWSLTFDETGTRVVMWKEFLDAGARTVEFLPETMDGGRPAS</sequence>
<evidence type="ECO:0000313" key="3">
    <source>
        <dbReference type="Proteomes" id="UP001521116"/>
    </source>
</evidence>